<accession>X1TAM5</accession>
<sequence>MVETSQINIVTQRDTNSVYYILKAIKLIVSIRATNSTLDTLGLPELVAYSDTNLEQVGNILSTRNLRRTAWHFLNYGASTALILQNRLKISYATSYRYIKDLRAFNVITPAMKLRSSKDKKGGPRPKVWMVPDATIDQINEAQRLHYRLLSPKYR</sequence>
<evidence type="ECO:0000313" key="1">
    <source>
        <dbReference type="EMBL" id="GAI77054.1"/>
    </source>
</evidence>
<organism evidence="1">
    <name type="scientific">marine sediment metagenome</name>
    <dbReference type="NCBI Taxonomy" id="412755"/>
    <lineage>
        <taxon>unclassified sequences</taxon>
        <taxon>metagenomes</taxon>
        <taxon>ecological metagenomes</taxon>
    </lineage>
</organism>
<protein>
    <submittedName>
        <fullName evidence="1">Uncharacterized protein</fullName>
    </submittedName>
</protein>
<feature type="non-terminal residue" evidence="1">
    <location>
        <position position="155"/>
    </location>
</feature>
<name>X1TAM5_9ZZZZ</name>
<dbReference type="EMBL" id="BARW01014550">
    <property type="protein sequence ID" value="GAI77054.1"/>
    <property type="molecule type" value="Genomic_DNA"/>
</dbReference>
<reference evidence="1" key="1">
    <citation type="journal article" date="2014" name="Front. Microbiol.">
        <title>High frequency of phylogenetically diverse reductive dehalogenase-homologous genes in deep subseafloor sedimentary metagenomes.</title>
        <authorList>
            <person name="Kawai M."/>
            <person name="Futagami T."/>
            <person name="Toyoda A."/>
            <person name="Takaki Y."/>
            <person name="Nishi S."/>
            <person name="Hori S."/>
            <person name="Arai W."/>
            <person name="Tsubouchi T."/>
            <person name="Morono Y."/>
            <person name="Uchiyama I."/>
            <person name="Ito T."/>
            <person name="Fujiyama A."/>
            <person name="Inagaki F."/>
            <person name="Takami H."/>
        </authorList>
    </citation>
    <scope>NUCLEOTIDE SEQUENCE</scope>
    <source>
        <strain evidence="1">Expedition CK06-06</strain>
    </source>
</reference>
<dbReference type="AlphaFoldDB" id="X1TAM5"/>
<comment type="caution">
    <text evidence="1">The sequence shown here is derived from an EMBL/GenBank/DDBJ whole genome shotgun (WGS) entry which is preliminary data.</text>
</comment>
<proteinExistence type="predicted"/>
<gene>
    <name evidence="1" type="ORF">S12H4_25751</name>
</gene>